<dbReference type="Proteomes" id="UP000654075">
    <property type="component" value="Unassembled WGS sequence"/>
</dbReference>
<evidence type="ECO:0000313" key="2">
    <source>
        <dbReference type="Proteomes" id="UP000654075"/>
    </source>
</evidence>
<dbReference type="AlphaFoldDB" id="A0A813DYJ7"/>
<organism evidence="1 2">
    <name type="scientific">Polarella glacialis</name>
    <name type="common">Dinoflagellate</name>
    <dbReference type="NCBI Taxonomy" id="89957"/>
    <lineage>
        <taxon>Eukaryota</taxon>
        <taxon>Sar</taxon>
        <taxon>Alveolata</taxon>
        <taxon>Dinophyceae</taxon>
        <taxon>Suessiales</taxon>
        <taxon>Suessiaceae</taxon>
        <taxon>Polarella</taxon>
    </lineage>
</organism>
<evidence type="ECO:0000313" key="1">
    <source>
        <dbReference type="EMBL" id="CAE8591477.1"/>
    </source>
</evidence>
<reference evidence="1" key="1">
    <citation type="submission" date="2021-02" db="EMBL/GenBank/DDBJ databases">
        <authorList>
            <person name="Dougan E. K."/>
            <person name="Rhodes N."/>
            <person name="Thang M."/>
            <person name="Chan C."/>
        </authorList>
    </citation>
    <scope>NUCLEOTIDE SEQUENCE</scope>
</reference>
<gene>
    <name evidence="1" type="ORF">PGLA1383_LOCUS10147</name>
</gene>
<name>A0A813DYJ7_POLGL</name>
<proteinExistence type="predicted"/>
<protein>
    <submittedName>
        <fullName evidence="1">Uncharacterized protein</fullName>
    </submittedName>
</protein>
<dbReference type="EMBL" id="CAJNNV010004958">
    <property type="protein sequence ID" value="CAE8591477.1"/>
    <property type="molecule type" value="Genomic_DNA"/>
</dbReference>
<feature type="non-terminal residue" evidence="1">
    <location>
        <position position="1"/>
    </location>
</feature>
<keyword evidence="2" id="KW-1185">Reference proteome</keyword>
<sequence>QQQQCVCACTPCHAVSSAASLMARLRAHSSASFVHPAACTCHTCSNSDANGALDMESTLWLSLFARCPCWQQQFGEIKLRGRIKAFSKTAAKNDCRWLKVLQTVSLRDVGFDGADLAQAGNRPELN</sequence>
<comment type="caution">
    <text evidence="1">The sequence shown here is derived from an EMBL/GenBank/DDBJ whole genome shotgun (WGS) entry which is preliminary data.</text>
</comment>
<accession>A0A813DYJ7</accession>